<dbReference type="Proteomes" id="UP001589867">
    <property type="component" value="Unassembled WGS sequence"/>
</dbReference>
<evidence type="ECO:0000313" key="3">
    <source>
        <dbReference type="EMBL" id="MFC0526146.1"/>
    </source>
</evidence>
<feature type="transmembrane region" description="Helical" evidence="2">
    <location>
        <begin position="99"/>
        <end position="118"/>
    </location>
</feature>
<evidence type="ECO:0000256" key="1">
    <source>
        <dbReference type="SAM" id="MobiDB-lite"/>
    </source>
</evidence>
<dbReference type="EMBL" id="JBHLUH010000003">
    <property type="protein sequence ID" value="MFC0526146.1"/>
    <property type="molecule type" value="Genomic_DNA"/>
</dbReference>
<proteinExistence type="predicted"/>
<keyword evidence="2" id="KW-1133">Transmembrane helix</keyword>
<evidence type="ECO:0000256" key="2">
    <source>
        <dbReference type="SAM" id="Phobius"/>
    </source>
</evidence>
<feature type="region of interest" description="Disordered" evidence="1">
    <location>
        <begin position="1"/>
        <end position="32"/>
    </location>
</feature>
<keyword evidence="4" id="KW-1185">Reference proteome</keyword>
<reference evidence="3 4" key="1">
    <citation type="submission" date="2024-09" db="EMBL/GenBank/DDBJ databases">
        <authorList>
            <person name="Sun Q."/>
            <person name="Mori K."/>
        </authorList>
    </citation>
    <scope>NUCLEOTIDE SEQUENCE [LARGE SCALE GENOMIC DNA]</scope>
    <source>
        <strain evidence="3 4">TBRC 3947</strain>
    </source>
</reference>
<gene>
    <name evidence="3" type="ORF">ACFFIA_00505</name>
</gene>
<sequence>MTSPPPGQDPYQYRYQDPNPYGYPTSGVPQHYSPSPYAPAPYSPGPYGYAGSYGFDPLTGLPYSDKSRVAAGLLQLLPGFLIGLGGIGRLYAGNMGLGIAQIVLTLVGWISFWCGFLLVFPFIIYFGLWLWFTIDGIVVLAGRPMDGQGRLLR</sequence>
<evidence type="ECO:0000313" key="4">
    <source>
        <dbReference type="Proteomes" id="UP001589867"/>
    </source>
</evidence>
<keyword evidence="2" id="KW-0812">Transmembrane</keyword>
<feature type="transmembrane region" description="Helical" evidence="2">
    <location>
        <begin position="69"/>
        <end position="92"/>
    </location>
</feature>
<keyword evidence="2" id="KW-0472">Membrane</keyword>
<protein>
    <recommendedName>
        <fullName evidence="5">TM2 domain-containing protein</fullName>
    </recommendedName>
</protein>
<accession>A0ABV6LUR5</accession>
<comment type="caution">
    <text evidence="3">The sequence shown here is derived from an EMBL/GenBank/DDBJ whole genome shotgun (WGS) entry which is preliminary data.</text>
</comment>
<evidence type="ECO:0008006" key="5">
    <source>
        <dbReference type="Google" id="ProtNLM"/>
    </source>
</evidence>
<dbReference type="RefSeq" id="WP_377243531.1">
    <property type="nucleotide sequence ID" value="NZ_JBHLUH010000003.1"/>
</dbReference>
<name>A0ABV6LUR5_9ACTN</name>
<organism evidence="3 4">
    <name type="scientific">Phytohabitans kaempferiae</name>
    <dbReference type="NCBI Taxonomy" id="1620943"/>
    <lineage>
        <taxon>Bacteria</taxon>
        <taxon>Bacillati</taxon>
        <taxon>Actinomycetota</taxon>
        <taxon>Actinomycetes</taxon>
        <taxon>Micromonosporales</taxon>
        <taxon>Micromonosporaceae</taxon>
    </lineage>
</organism>